<reference evidence="1" key="2">
    <citation type="journal article" date="2015" name="Fish Shellfish Immunol.">
        <title>Early steps in the European eel (Anguilla anguilla)-Vibrio vulnificus interaction in the gills: Role of the RtxA13 toxin.</title>
        <authorList>
            <person name="Callol A."/>
            <person name="Pajuelo D."/>
            <person name="Ebbesson L."/>
            <person name="Teles M."/>
            <person name="MacKenzie S."/>
            <person name="Amaro C."/>
        </authorList>
    </citation>
    <scope>NUCLEOTIDE SEQUENCE</scope>
</reference>
<reference evidence="1" key="1">
    <citation type="submission" date="2014-11" db="EMBL/GenBank/DDBJ databases">
        <authorList>
            <person name="Amaro Gonzalez C."/>
        </authorList>
    </citation>
    <scope>NUCLEOTIDE SEQUENCE</scope>
</reference>
<evidence type="ECO:0000313" key="1">
    <source>
        <dbReference type="EMBL" id="JAH71608.1"/>
    </source>
</evidence>
<dbReference type="EMBL" id="GBXM01036969">
    <property type="protein sequence ID" value="JAH71608.1"/>
    <property type="molecule type" value="Transcribed_RNA"/>
</dbReference>
<protein>
    <submittedName>
        <fullName evidence="1">Uncharacterized protein</fullName>
    </submittedName>
</protein>
<accession>A0A0E9V2V9</accession>
<sequence length="33" mass="3668">MVMCVSAVEIYLGVFPWRPVFPLCVKAAEALLD</sequence>
<name>A0A0E9V2V9_ANGAN</name>
<organism evidence="1">
    <name type="scientific">Anguilla anguilla</name>
    <name type="common">European freshwater eel</name>
    <name type="synonym">Muraena anguilla</name>
    <dbReference type="NCBI Taxonomy" id="7936"/>
    <lineage>
        <taxon>Eukaryota</taxon>
        <taxon>Metazoa</taxon>
        <taxon>Chordata</taxon>
        <taxon>Craniata</taxon>
        <taxon>Vertebrata</taxon>
        <taxon>Euteleostomi</taxon>
        <taxon>Actinopterygii</taxon>
        <taxon>Neopterygii</taxon>
        <taxon>Teleostei</taxon>
        <taxon>Anguilliformes</taxon>
        <taxon>Anguillidae</taxon>
        <taxon>Anguilla</taxon>
    </lineage>
</organism>
<proteinExistence type="predicted"/>
<dbReference type="AlphaFoldDB" id="A0A0E9V2V9"/>